<organism evidence="3 4">
    <name type="scientific">Microbulbifer agarilyticus</name>
    <dbReference type="NCBI Taxonomy" id="260552"/>
    <lineage>
        <taxon>Bacteria</taxon>
        <taxon>Pseudomonadati</taxon>
        <taxon>Pseudomonadota</taxon>
        <taxon>Gammaproteobacteria</taxon>
        <taxon>Cellvibrionales</taxon>
        <taxon>Microbulbiferaceae</taxon>
        <taxon>Microbulbifer</taxon>
    </lineage>
</organism>
<dbReference type="GO" id="GO:0005886">
    <property type="term" value="C:plasma membrane"/>
    <property type="evidence" value="ECO:0007669"/>
    <property type="project" value="UniProtKB-SubCell"/>
</dbReference>
<dbReference type="RefSeq" id="WP_077401759.1">
    <property type="nucleotide sequence ID" value="NZ_CP019650.1"/>
</dbReference>
<feature type="transmembrane region" description="Helical" evidence="2">
    <location>
        <begin position="75"/>
        <end position="91"/>
    </location>
</feature>
<evidence type="ECO:0000313" key="4">
    <source>
        <dbReference type="Proteomes" id="UP000188219"/>
    </source>
</evidence>
<dbReference type="Pfam" id="PF04304">
    <property type="entry name" value="DUF454"/>
    <property type="match status" value="1"/>
</dbReference>
<dbReference type="PANTHER" id="PTHR35813:SF1">
    <property type="entry name" value="INNER MEMBRANE PROTEIN YBAN"/>
    <property type="match status" value="1"/>
</dbReference>
<keyword evidence="4" id="KW-1185">Reference proteome</keyword>
<sequence>MRKLVALILAYFFIGLAVIGVFLPGIPTVPFLLLSAWFAARGSDRLHKWLYAHPTFGSILINWEQQKAISRRSKVLAVLMLIGSWIFLYHFLESTWLLLAITGIFLVVSAFIVSRREPY</sequence>
<evidence type="ECO:0000256" key="1">
    <source>
        <dbReference type="PIRNR" id="PIRNR016789"/>
    </source>
</evidence>
<feature type="transmembrane region" description="Helical" evidence="2">
    <location>
        <begin position="97"/>
        <end position="114"/>
    </location>
</feature>
<dbReference type="Proteomes" id="UP000188219">
    <property type="component" value="Chromosome"/>
</dbReference>
<dbReference type="STRING" id="260552.Mag101_05210"/>
<keyword evidence="1 2" id="KW-0472">Membrane</keyword>
<dbReference type="PANTHER" id="PTHR35813">
    <property type="entry name" value="INNER MEMBRANE PROTEIN YBAN"/>
    <property type="match status" value="1"/>
</dbReference>
<feature type="transmembrane region" description="Helical" evidence="2">
    <location>
        <begin position="7"/>
        <end position="26"/>
    </location>
</feature>
<keyword evidence="1" id="KW-0997">Cell inner membrane</keyword>
<gene>
    <name evidence="3" type="ORF">Mag101_05210</name>
</gene>
<proteinExistence type="predicted"/>
<evidence type="ECO:0000313" key="3">
    <source>
        <dbReference type="EMBL" id="AQQ67107.1"/>
    </source>
</evidence>
<comment type="subcellular location">
    <subcellularLocation>
        <location evidence="1">Cell inner membrane</location>
        <topology evidence="1">Multi-pass membrane protein</topology>
    </subcellularLocation>
</comment>
<keyword evidence="1" id="KW-1003">Cell membrane</keyword>
<dbReference type="InterPro" id="IPR007401">
    <property type="entry name" value="DUF454"/>
</dbReference>
<name>A0A1Q2M4D0_9GAMM</name>
<dbReference type="PIRSF" id="PIRSF016789">
    <property type="entry name" value="DUF454"/>
    <property type="match status" value="1"/>
</dbReference>
<reference evidence="3" key="1">
    <citation type="submission" date="2017-02" db="EMBL/GenBank/DDBJ databases">
        <title>Genome of Microbulbifer agarilyticus GP101.</title>
        <authorList>
            <person name="Jung J."/>
            <person name="Bae S.S."/>
            <person name="Baek K."/>
        </authorList>
    </citation>
    <scope>NUCLEOTIDE SEQUENCE [LARGE SCALE GENOMIC DNA]</scope>
    <source>
        <strain evidence="3">GP101</strain>
    </source>
</reference>
<keyword evidence="2" id="KW-1133">Transmembrane helix</keyword>
<dbReference type="KEGG" id="maga:Mag101_05210"/>
<accession>A0A1Q2M4D0</accession>
<dbReference type="OrthoDB" id="9816293at2"/>
<keyword evidence="2" id="KW-0812">Transmembrane</keyword>
<protein>
    <recommendedName>
        <fullName evidence="1">Inner membrane protein</fullName>
    </recommendedName>
</protein>
<dbReference type="AlphaFoldDB" id="A0A1Q2M4D0"/>
<evidence type="ECO:0000256" key="2">
    <source>
        <dbReference type="SAM" id="Phobius"/>
    </source>
</evidence>
<dbReference type="EMBL" id="CP019650">
    <property type="protein sequence ID" value="AQQ67107.1"/>
    <property type="molecule type" value="Genomic_DNA"/>
</dbReference>
<feature type="transmembrane region" description="Helical" evidence="2">
    <location>
        <begin position="46"/>
        <end position="63"/>
    </location>
</feature>